<accession>A0ACC2PM68</accession>
<sequence>MNTEKCIICDQNLADKPTCVVGKNELKDLIDASRTYGDGRKLTSFLQATQLKLHISCYEEYIGGKCPICNNRLRSKPTLTAKNDVLAKITSASLQRKDELHKKWEKVTEIEVHTSCRKVYTRETSIAAYLRRKQEEEENQRDVDERFDSSVHCILCAEKVDPWKKPARKITQQATLDKLALSLDKMCNKPFYKSAKSRVDNIPPVSPESVPAVYHRLCMCKLYKDIDDKDTRAKRGRPYSDSTSHFMIFLHNYLSKNVEECQFSLCDMKSRYLKNNPNNEVPRRRQIKLELIKYYGADIVFYDVGQDLIFCMKGNTLQIRNEHWFGDKPETVEEENSNIINVASAIVLEEIREKQYDTKYYEPPSIFLDGAKYDIPPSLYKFIYNVIASTKTKPSDWTGRVIAICHCIIASARPRSFLSSVLISIAVMLHGRHGAKDTIQQLWSYGLCASYDEALIFQNSILNDPENFGVSEDSYSQWMVDNLDANLQTIDGKNTLHVLGNLRVVTPDTSVTSTKKILRITKFNSRDITGSKLGFVPTKVFDRGNSLGLKGVKIQDVRAEFQRRFPDSGEGNEIRYLNLLWSIYKNREPSFIVGWHGYLGTFFRNDTFRMSKAIPLQVINAPPSEYNTVFTALVWIAAMLGEMEHQNHGVVTMDQPLYAKGREIYACLSDTEDKYGLRWLILRIGELHLLMSFGGVIGNIMDCSGLLEAFSVIYAELSAAAALTGSQIKRAIRGHVLVQLALSNSVITSLDLTDDEKNYLDTLQQKIFEPDYRPNLRDDEFCKNLSDKFSLQLNKLRENGPTAGLWVQYIEMVTLFKTAIAAIRTGNWPLHLRTVKDMLPYFHAAGHNNYAKYAHLYLQDMLELKDKMSPSEYDKLVNQSYYVIRRTNYFFGAIASDHAIESMYMRLLKATGGIIQRGASEAVITKFIASQVSVSAVMNSIEKFTGISRGSSEQHTDARDHRIQKDAEDLKNLLQFFESHNPFPKSPYIMSITSNVVGDDRVINCHKALEVGTKLFEKMSDHSDGIRTFGNIKFKRSDKVKSLRAVSSAVNVDEEVIEVDTMLIFSRMVSKVTSPEDIKKYLEYELSAYPASIFNEAGMLKTQKSNFYEEFEIADNIPLDKLAFVIDGGFLLHRVVWNQGENIQRIISRYIAFVKKHYLGDDICIIFDGYPDNEYLSTKSFERFRRNQKSSGAQIEFDASTPIHMKKVDFLSNEMNKKRLINLLSKEFQNHGICTTQAEEDADVLIIQTSIEMACVNSDRYVVVVGEDIDLLVIMNELASAYENIYFLKPRNASAKDGDDHWYKSSSFVHSILNNLVGFLHVFTGCDTTSTFFKRGKKKFCQLMSSHEEMQKLASYFYDPQARKDIISSYGCKLVAYMYSDGLSDNLHEVRVNHYYKNLKAKSFDLKNLPPTKQAAEQHAFRVYYELQKIFNYTKNPLDWGWKKTDYGLRPVPITDRGFLIPKDILLMISCSCTTGCQSKRCSCRKRGLKCSDLCKHCFGNDCSNFEHPEYDPSCPYSEEQQESEVNNVDQMINNIIEVYTRDERTSGDELPAQANVMNSENALEQPMNEVDIGCSPMHGTDKCIDLRMDSNERNVSTVGDIIVVDPMNSSNRRGEKRKRSEAEFITCLCATECDLRPCRCRMNHFNCSNSCSCCVAKSCSNGENNVLVHGVDISNLDVEFEENSENKFHMLDSILDLSISCENSTESNYEKSDSSLANIDTNSRPNSILTNAECVTVRNPQNVNNENIGLHTSSIMFIDNEIFNAEDWKV</sequence>
<evidence type="ECO:0000313" key="2">
    <source>
        <dbReference type="Proteomes" id="UP001239111"/>
    </source>
</evidence>
<gene>
    <name evidence="1" type="ORF">QAD02_020279</name>
</gene>
<keyword evidence="2" id="KW-1185">Reference proteome</keyword>
<dbReference type="Proteomes" id="UP001239111">
    <property type="component" value="Chromosome 1"/>
</dbReference>
<reference evidence="1" key="1">
    <citation type="submission" date="2023-04" db="EMBL/GenBank/DDBJ databases">
        <title>A chromosome-level genome assembly of the parasitoid wasp Eretmocerus hayati.</title>
        <authorList>
            <person name="Zhong Y."/>
            <person name="Liu S."/>
            <person name="Liu Y."/>
        </authorList>
    </citation>
    <scope>NUCLEOTIDE SEQUENCE</scope>
    <source>
        <strain evidence="1">ZJU_SS_LIU_2023</strain>
    </source>
</reference>
<protein>
    <submittedName>
        <fullName evidence="1">Uncharacterized protein</fullName>
    </submittedName>
</protein>
<evidence type="ECO:0000313" key="1">
    <source>
        <dbReference type="EMBL" id="KAJ8684487.1"/>
    </source>
</evidence>
<organism evidence="1 2">
    <name type="scientific">Eretmocerus hayati</name>
    <dbReference type="NCBI Taxonomy" id="131215"/>
    <lineage>
        <taxon>Eukaryota</taxon>
        <taxon>Metazoa</taxon>
        <taxon>Ecdysozoa</taxon>
        <taxon>Arthropoda</taxon>
        <taxon>Hexapoda</taxon>
        <taxon>Insecta</taxon>
        <taxon>Pterygota</taxon>
        <taxon>Neoptera</taxon>
        <taxon>Endopterygota</taxon>
        <taxon>Hymenoptera</taxon>
        <taxon>Apocrita</taxon>
        <taxon>Proctotrupomorpha</taxon>
        <taxon>Chalcidoidea</taxon>
        <taxon>Aphelinidae</taxon>
        <taxon>Aphelininae</taxon>
        <taxon>Eretmocerus</taxon>
    </lineage>
</organism>
<comment type="caution">
    <text evidence="1">The sequence shown here is derived from an EMBL/GenBank/DDBJ whole genome shotgun (WGS) entry which is preliminary data.</text>
</comment>
<proteinExistence type="predicted"/>
<name>A0ACC2PM68_9HYME</name>
<dbReference type="EMBL" id="CM056741">
    <property type="protein sequence ID" value="KAJ8684487.1"/>
    <property type="molecule type" value="Genomic_DNA"/>
</dbReference>